<evidence type="ECO:0000256" key="4">
    <source>
        <dbReference type="ARBA" id="ARBA00023239"/>
    </source>
</evidence>
<evidence type="ECO:0000313" key="8">
    <source>
        <dbReference type="EMBL" id="TPP49729.1"/>
    </source>
</evidence>
<dbReference type="InterPro" id="IPR011343">
    <property type="entry name" value="DeoC"/>
</dbReference>
<evidence type="ECO:0000313" key="9">
    <source>
        <dbReference type="Proteomes" id="UP000318821"/>
    </source>
</evidence>
<dbReference type="SMART" id="SM01133">
    <property type="entry name" value="DeoC"/>
    <property type="match status" value="1"/>
</dbReference>
<dbReference type="Gene3D" id="3.20.20.70">
    <property type="entry name" value="Aldolase class I"/>
    <property type="match status" value="1"/>
</dbReference>
<keyword evidence="5" id="KW-0704">Schiff base</keyword>
<dbReference type="SUPFAM" id="SSF51569">
    <property type="entry name" value="Aldolase"/>
    <property type="match status" value="1"/>
</dbReference>
<organism evidence="8 9">
    <name type="scientific">Leishmania donovani</name>
    <dbReference type="NCBI Taxonomy" id="5661"/>
    <lineage>
        <taxon>Eukaryota</taxon>
        <taxon>Discoba</taxon>
        <taxon>Euglenozoa</taxon>
        <taxon>Kinetoplastea</taxon>
        <taxon>Metakinetoplastina</taxon>
        <taxon>Trypanosomatida</taxon>
        <taxon>Trypanosomatidae</taxon>
        <taxon>Leishmaniinae</taxon>
        <taxon>Leishmania</taxon>
    </lineage>
</organism>
<evidence type="ECO:0000256" key="1">
    <source>
        <dbReference type="ARBA" id="ARBA00010936"/>
    </source>
</evidence>
<dbReference type="VEuPathDB" id="TriTrypDB:LdBPK_061110.1"/>
<name>A0A504XQC8_LEIDO</name>
<comment type="caution">
    <text evidence="8">The sequence shown here is derived from an EMBL/GenBank/DDBJ whole genome shotgun (WGS) entry which is preliminary data.</text>
</comment>
<dbReference type="GO" id="GO:0046386">
    <property type="term" value="P:deoxyribose phosphate catabolic process"/>
    <property type="evidence" value="ECO:0007669"/>
    <property type="project" value="UniProtKB-UniPathway"/>
</dbReference>
<dbReference type="GO" id="GO:0009264">
    <property type="term" value="P:deoxyribonucleotide catabolic process"/>
    <property type="evidence" value="ECO:0007669"/>
    <property type="project" value="InterPro"/>
</dbReference>
<dbReference type="GO" id="GO:0005737">
    <property type="term" value="C:cytoplasm"/>
    <property type="evidence" value="ECO:0007669"/>
    <property type="project" value="InterPro"/>
</dbReference>
<evidence type="ECO:0000256" key="5">
    <source>
        <dbReference type="ARBA" id="ARBA00023270"/>
    </source>
</evidence>
<proteinExistence type="inferred from homology"/>
<reference evidence="9" key="1">
    <citation type="submission" date="2019-02" db="EMBL/GenBank/DDBJ databases">
        <title>FDA dAtabase for Regulatory Grade micrObial Sequences (FDA-ARGOS): Supporting development and validation of Infectious Disease Dx tests.</title>
        <authorList>
            <person name="Duncan R."/>
            <person name="Fisher C."/>
            <person name="Tallon L."/>
            <person name="Sadzewicz L."/>
            <person name="Sengamalay N."/>
            <person name="Ott S."/>
            <person name="Godinez A."/>
            <person name="Nagaraj S."/>
            <person name="Vavikolanu K."/>
            <person name="Vyas G."/>
            <person name="Nadendla S."/>
            <person name="Aluvathingal J."/>
            <person name="Sichtig H."/>
        </authorList>
    </citation>
    <scope>NUCLEOTIDE SEQUENCE [LARGE SCALE GENOMIC DNA]</scope>
    <source>
        <strain evidence="9">FDAARGOS_360</strain>
    </source>
</reference>
<dbReference type="EMBL" id="RHLD01000054">
    <property type="protein sequence ID" value="TPP49729.1"/>
    <property type="molecule type" value="Genomic_DNA"/>
</dbReference>
<keyword evidence="3" id="KW-0963">Cytoplasm</keyword>
<gene>
    <name evidence="8" type="ORF">CGC20_19855</name>
</gene>
<keyword evidence="4" id="KW-0456">Lyase</keyword>
<comment type="similarity">
    <text evidence="1">Belongs to the DeoC/FbaB aldolase family. DeoC type 1 subfamily.</text>
</comment>
<evidence type="ECO:0000256" key="7">
    <source>
        <dbReference type="ARBA" id="ARBA00048791"/>
    </source>
</evidence>
<dbReference type="PANTHER" id="PTHR10889">
    <property type="entry name" value="DEOXYRIBOSE-PHOSPHATE ALDOLASE"/>
    <property type="match status" value="1"/>
</dbReference>
<dbReference type="GO" id="GO:0004139">
    <property type="term" value="F:deoxyribose-phosphate aldolase activity"/>
    <property type="evidence" value="ECO:0007669"/>
    <property type="project" value="UniProtKB-EC"/>
</dbReference>
<dbReference type="UniPathway" id="UPA00002">
    <property type="reaction ID" value="UER00468"/>
</dbReference>
<dbReference type="Proteomes" id="UP000318821">
    <property type="component" value="Unassembled WGS sequence"/>
</dbReference>
<dbReference type="InterPro" id="IPR028581">
    <property type="entry name" value="DeoC_typeI"/>
</dbReference>
<dbReference type="InterPro" id="IPR002915">
    <property type="entry name" value="DeoC/FbaB/LacD_aldolase"/>
</dbReference>
<dbReference type="PANTHER" id="PTHR10889:SF1">
    <property type="entry name" value="DEOXYRIBOSE-PHOSPHATE ALDOLASE"/>
    <property type="match status" value="1"/>
</dbReference>
<comment type="catalytic activity">
    <reaction evidence="7">
        <text>2-deoxy-D-ribose 5-phosphate = D-glyceraldehyde 3-phosphate + acetaldehyde</text>
        <dbReference type="Rhea" id="RHEA:12821"/>
        <dbReference type="ChEBI" id="CHEBI:15343"/>
        <dbReference type="ChEBI" id="CHEBI:59776"/>
        <dbReference type="ChEBI" id="CHEBI:62877"/>
        <dbReference type="EC" id="4.1.2.4"/>
    </reaction>
</comment>
<dbReference type="EC" id="4.1.2.4" evidence="2"/>
<dbReference type="HAMAP" id="MF_00114">
    <property type="entry name" value="DeoC_type1"/>
    <property type="match status" value="1"/>
</dbReference>
<evidence type="ECO:0000256" key="2">
    <source>
        <dbReference type="ARBA" id="ARBA00012515"/>
    </source>
</evidence>
<dbReference type="CDD" id="cd00959">
    <property type="entry name" value="DeoC"/>
    <property type="match status" value="1"/>
</dbReference>
<evidence type="ECO:0000256" key="6">
    <source>
        <dbReference type="ARBA" id="ARBA00032755"/>
    </source>
</evidence>
<protein>
    <recommendedName>
        <fullName evidence="2">deoxyribose-phosphate aldolase</fullName>
        <ecNumber evidence="2">4.1.2.4</ecNumber>
    </recommendedName>
    <alternativeName>
        <fullName evidence="6">2-deoxy-D-ribose 5-phosphate aldolase</fullName>
    </alternativeName>
</protein>
<dbReference type="InterPro" id="IPR013785">
    <property type="entry name" value="Aldolase_TIM"/>
</dbReference>
<dbReference type="AlphaFoldDB" id="A0A504XQC8"/>
<accession>A0A504XQC8</accession>
<dbReference type="Pfam" id="PF01791">
    <property type="entry name" value="DeoC"/>
    <property type="match status" value="1"/>
</dbReference>
<evidence type="ECO:0000256" key="3">
    <source>
        <dbReference type="ARBA" id="ARBA00022490"/>
    </source>
</evidence>
<dbReference type="VEuPathDB" id="TriTrypDB:LdCL_060016200"/>
<dbReference type="GO" id="GO:0016052">
    <property type="term" value="P:carbohydrate catabolic process"/>
    <property type="evidence" value="ECO:0007669"/>
    <property type="project" value="TreeGrafter"/>
</dbReference>
<dbReference type="FunFam" id="3.20.20.70:FF:000044">
    <property type="entry name" value="Deoxyribose-phosphate aldolase"/>
    <property type="match status" value="1"/>
</dbReference>
<dbReference type="NCBIfam" id="TIGR00126">
    <property type="entry name" value="deoC"/>
    <property type="match status" value="1"/>
</dbReference>
<sequence>MCDQQSTAKVDLEMLFRPGRKGELNGKILDRVRFLAAELGLPELEEKFAHLKERDGAWRTSSVSDNVNLSAYIDHTLLKADASHAAIVQLCEEAKTHHFKAICVNGCHVARCAQLLAGSEVRLGCTCGFPLGQMTPSMKVAEAAEGISSGAHEVDMVINVGALKSKCYLDVFKDIKGVCDVCASAAVVSKVILETCLLSEEEIMDVCIMSVAAGATFVKTSTGFSTKGATPEAVDIMLAVVGNAASVKVSGGVRDRATAMQYAQAGVKRIGTSSGIAIEGAYFLNPPNQPNILCADGNTADTDAVKRTGHRIDSAEDPLHTTSVACFRLGETDAGKLPHRPPCSRSSPASTAPLPRTAWSYLRTSRKHWNVPQLRDSRKATRVHRLHLHYPILPGLRRISGGVREGSLAAVSAPAEAAVALRQGMAKSAHRDPSCRIAEYQADQDPDLQALEVTLAEMQQQVRVMPATTALVYVAALVDS</sequence>
<dbReference type="VEuPathDB" id="TriTrypDB:LDHU3_06.1260"/>